<dbReference type="Pfam" id="PF13540">
    <property type="entry name" value="RCC1_2"/>
    <property type="match status" value="1"/>
</dbReference>
<dbReference type="PROSITE" id="PS50012">
    <property type="entry name" value="RCC1_3"/>
    <property type="match status" value="3"/>
</dbReference>
<feature type="repeat" description="RCC1" evidence="1">
    <location>
        <begin position="5"/>
        <end position="60"/>
    </location>
</feature>
<dbReference type="Pfam" id="PF00415">
    <property type="entry name" value="RCC1"/>
    <property type="match status" value="2"/>
</dbReference>
<sequence length="446" mass="48824">MPTRFTLYAFGSNGTGQLGIGSTQDKIHPPYRVPDPPPRPYEGIKSIRGGSGHTLILTDSGTVWGSGRHVDGRLGCYAVRRNGNTTHSDSSTTLVLFEKIYEGISFIAVTESTSGYILNPNTKYNETNNALLYTEGMGSHGEHGRGKFISNSCYGKEATPYPKVDQFRPTPVVRMSFPGAVVDFAAGLWHFIAVLDNGEVWGWGKNRHHQLGQFESTDERTVDVWIPMKLPGISFSVRRAVCGKDFTYLVGDPDKGEHMVLGDDPNGVDSDKPTDVKGWKDIGASWGTIFVLFNDGALRGWGKSNQWVPVPENLPPIDKIAVGSEHILALTSNGNRLISWGWGFHGNCGDLRKFPIEPPHGFISNTWIEITEIPGHRDDIRMIAAGHSTSFVLTAEYESEVVGELDSQSDIDAEENVADAIGPRHGQVSPMAGKGDSETLKETEQR</sequence>
<feature type="repeat" description="RCC1" evidence="1">
    <location>
        <begin position="198"/>
        <end position="253"/>
    </location>
</feature>
<dbReference type="Gene3D" id="2.130.10.30">
    <property type="entry name" value="Regulator of chromosome condensation 1/beta-lactamase-inhibitor protein II"/>
    <property type="match status" value="2"/>
</dbReference>
<dbReference type="PANTHER" id="PTHR45982:SF1">
    <property type="entry name" value="REGULATOR OF CHROMOSOME CONDENSATION"/>
    <property type="match status" value="1"/>
</dbReference>
<feature type="repeat" description="RCC1" evidence="1">
    <location>
        <begin position="130"/>
        <end position="197"/>
    </location>
</feature>
<dbReference type="SUPFAM" id="SSF50985">
    <property type="entry name" value="RCC1/BLIP-II"/>
    <property type="match status" value="1"/>
</dbReference>
<name>A0A9P4K7Y2_9PLEO</name>
<dbReference type="OrthoDB" id="5370059at2759"/>
<feature type="compositionally biased region" description="Acidic residues" evidence="2">
    <location>
        <begin position="406"/>
        <end position="417"/>
    </location>
</feature>
<evidence type="ECO:0000313" key="4">
    <source>
        <dbReference type="Proteomes" id="UP000800093"/>
    </source>
</evidence>
<dbReference type="InterPro" id="IPR009091">
    <property type="entry name" value="RCC1/BLIP-II"/>
</dbReference>
<evidence type="ECO:0000256" key="1">
    <source>
        <dbReference type="PROSITE-ProRule" id="PRU00235"/>
    </source>
</evidence>
<evidence type="ECO:0000256" key="2">
    <source>
        <dbReference type="SAM" id="MobiDB-lite"/>
    </source>
</evidence>
<organism evidence="3 4">
    <name type="scientific">Lojkania enalia</name>
    <dbReference type="NCBI Taxonomy" id="147567"/>
    <lineage>
        <taxon>Eukaryota</taxon>
        <taxon>Fungi</taxon>
        <taxon>Dikarya</taxon>
        <taxon>Ascomycota</taxon>
        <taxon>Pezizomycotina</taxon>
        <taxon>Dothideomycetes</taxon>
        <taxon>Pleosporomycetidae</taxon>
        <taxon>Pleosporales</taxon>
        <taxon>Pleosporales incertae sedis</taxon>
        <taxon>Lojkania</taxon>
    </lineage>
</organism>
<keyword evidence="4" id="KW-1185">Reference proteome</keyword>
<reference evidence="4" key="1">
    <citation type="journal article" date="2020" name="Stud. Mycol.">
        <title>101 Dothideomycetes genomes: A test case for predicting lifestyles and emergence of pathogens.</title>
        <authorList>
            <person name="Haridas S."/>
            <person name="Albert R."/>
            <person name="Binder M."/>
            <person name="Bloem J."/>
            <person name="LaButti K."/>
            <person name="Salamov A."/>
            <person name="Andreopoulos B."/>
            <person name="Baker S."/>
            <person name="Barry K."/>
            <person name="Bills G."/>
            <person name="Bluhm B."/>
            <person name="Cannon C."/>
            <person name="Castanera R."/>
            <person name="Culley D."/>
            <person name="Daum C."/>
            <person name="Ezra D."/>
            <person name="Gonzalez J."/>
            <person name="Henrissat B."/>
            <person name="Kuo A."/>
            <person name="Liang C."/>
            <person name="Lipzen A."/>
            <person name="Lutzoni F."/>
            <person name="Magnuson J."/>
            <person name="Mondo S."/>
            <person name="Nolan M."/>
            <person name="Ohm R."/>
            <person name="Pangilinan J."/>
            <person name="Park H.-J."/>
            <person name="Ramirez L."/>
            <person name="Alfaro M."/>
            <person name="Sun H."/>
            <person name="Tritt A."/>
            <person name="Yoshinaga Y."/>
            <person name="Zwiers L.-H."/>
            <person name="Turgeon B."/>
            <person name="Goodwin S."/>
            <person name="Spatafora J."/>
            <person name="Crous P."/>
            <person name="Grigoriev I."/>
        </authorList>
    </citation>
    <scope>NUCLEOTIDE SEQUENCE [LARGE SCALE GENOMIC DNA]</scope>
    <source>
        <strain evidence="4">CBS 304.66</strain>
    </source>
</reference>
<dbReference type="AlphaFoldDB" id="A0A9P4K7Y2"/>
<feature type="compositionally biased region" description="Basic and acidic residues" evidence="2">
    <location>
        <begin position="435"/>
        <end position="446"/>
    </location>
</feature>
<dbReference type="Proteomes" id="UP000800093">
    <property type="component" value="Unassembled WGS sequence"/>
</dbReference>
<dbReference type="InterPro" id="IPR000408">
    <property type="entry name" value="Reg_chr_condens"/>
</dbReference>
<evidence type="ECO:0000313" key="3">
    <source>
        <dbReference type="EMBL" id="KAF2263738.1"/>
    </source>
</evidence>
<accession>A0A9P4K7Y2</accession>
<dbReference type="GO" id="GO:0005085">
    <property type="term" value="F:guanyl-nucleotide exchange factor activity"/>
    <property type="evidence" value="ECO:0007669"/>
    <property type="project" value="TreeGrafter"/>
</dbReference>
<gene>
    <name evidence="3" type="ORF">CC78DRAFT_533746</name>
</gene>
<protein>
    <submittedName>
        <fullName evidence="3">RCC1/BLIP-II</fullName>
    </submittedName>
</protein>
<dbReference type="EMBL" id="ML986622">
    <property type="protein sequence ID" value="KAF2263738.1"/>
    <property type="molecule type" value="Genomic_DNA"/>
</dbReference>
<dbReference type="PRINTS" id="PR00633">
    <property type="entry name" value="RCCNDNSATION"/>
</dbReference>
<comment type="caution">
    <text evidence="3">The sequence shown here is derived from an EMBL/GenBank/DDBJ whole genome shotgun (WGS) entry which is preliminary data.</text>
</comment>
<feature type="region of interest" description="Disordered" evidence="2">
    <location>
        <begin position="406"/>
        <end position="446"/>
    </location>
</feature>
<dbReference type="PANTHER" id="PTHR45982">
    <property type="entry name" value="REGULATOR OF CHROMOSOME CONDENSATION"/>
    <property type="match status" value="1"/>
</dbReference>
<dbReference type="InterPro" id="IPR051553">
    <property type="entry name" value="Ran_GTPase-activating"/>
</dbReference>
<proteinExistence type="predicted"/>
<dbReference type="GO" id="GO:0005737">
    <property type="term" value="C:cytoplasm"/>
    <property type="evidence" value="ECO:0007669"/>
    <property type="project" value="TreeGrafter"/>
</dbReference>